<dbReference type="InterPro" id="IPR042197">
    <property type="entry name" value="Apaf_helical"/>
</dbReference>
<dbReference type="SUPFAM" id="SSF52540">
    <property type="entry name" value="P-loop containing nucleoside triphosphate hydrolases"/>
    <property type="match status" value="1"/>
</dbReference>
<dbReference type="Gene3D" id="1.10.10.10">
    <property type="entry name" value="Winged helix-like DNA-binding domain superfamily/Winged helix DNA-binding domain"/>
    <property type="match status" value="1"/>
</dbReference>
<feature type="domain" description="NB-ARC" evidence="8">
    <location>
        <begin position="254"/>
        <end position="408"/>
    </location>
</feature>
<keyword evidence="2" id="KW-0433">Leucine-rich repeat</keyword>
<feature type="domain" description="Disease resistance protein winged helix" evidence="10">
    <location>
        <begin position="493"/>
        <end position="563"/>
    </location>
</feature>
<name>A0ABC9EZ29_9POAL</name>
<accession>A0ABC9EZ29</accession>
<evidence type="ECO:0000313" key="13">
    <source>
        <dbReference type="Proteomes" id="UP001497457"/>
    </source>
</evidence>
<keyword evidence="3" id="KW-0677">Repeat</keyword>
<dbReference type="PANTHER" id="PTHR36766">
    <property type="entry name" value="PLANT BROAD-SPECTRUM MILDEW RESISTANCE PROTEIN RPW8"/>
    <property type="match status" value="1"/>
</dbReference>
<sequence length="1036" mass="115755">MCELFLSGRVRSSTQVFVNACPELSVPIPLSPFRPSRSCIRSQILQWLTKQRNQSSARCVRRCSTSPSSPRSSRLLLEQFGRATEPATVDDDELAALKSKLQRIRAVLHDAESLSVTDRSVQLWLAELGDLEHRAEDVLEELQYESRRSAQLEELKQDLLCAATTGKRRREAALLFAAAPARRLRRKIEGIWTRYEEIASDRKKLRLRHSDGAPQPMASALVPSSALPRGEHLHGRDRDIERIAALVRAPSDGEKNYAVVPVVGMAGVGKTVLVQHVFNMATVRSHFDMMLWVWVSQESDVVTVTRKIAEAITKSRPECDELSTLHELIAEQLEDKRCLIVLDDVWDDNPSHWDSIMAPLSRCAVGSTVVVTTRSKKVAKMVNPKVYHLKCLSDNDNWLVCRRRAVQNGKTNIDQELEEMGKQIAKKCGGLPLAAEAAGSALSTSISWEHWKEVLVTDLWAGSEAKNLVMPVLKVSYDHLSMPLKRCFAFCSLFPKGFVFDKDVLVQLWTAQGFVDAEGDCSPGVIANGHFNDLVSRCFFHPSPAHGIGEGKFVMHDLYQELARLVSGYDCRMIQLPNSGKIDENPRHLSFVNQGSHSIEEIQLNTFCGHCDLRTFLFIATTEDHEEMTFRTKIPSQLIMDFECLRALDLSNTNIMELPESIGSLIHLRYLGLDNTAIQTLPESICALFHLETIKLNHCSSLTKLPQGIKLLLNLRCLEIPHSNIQMPSGIGELTRLQRLPYFAIRNESTGCGIQELNELVNLRGHLHITGLNNLDGAQAAAANLWNKLGIQKLTLEWSEHTNFSKSLCDPQENAVPQGNAMSGISDSQGPGSSPAKDQVLKCLKPHSNLEELSIKNYNGSFSPTWSGWLPLDRLASIELKDCHNCKELPPLGCLPSLKHILIQSLPSIKLVGSEFFGDVGGMASSSASRVCNVFPALESLKFRNMKAWEEWCGVKNEHFPNLKYLSLARCSKLKLLPKFPSEPKLIIRHCDLLQMPLCQKYRNMVKHMPPQSEISYTCITEGDILVLEASCSYGA</sequence>
<dbReference type="PANTHER" id="PTHR36766:SF40">
    <property type="entry name" value="DISEASE RESISTANCE PROTEIN RGA3"/>
    <property type="match status" value="1"/>
</dbReference>
<dbReference type="AlphaFoldDB" id="A0ABC9EZ29"/>
<dbReference type="GO" id="GO:0051707">
    <property type="term" value="P:response to other organism"/>
    <property type="evidence" value="ECO:0007669"/>
    <property type="project" value="UniProtKB-ARBA"/>
</dbReference>
<dbReference type="Proteomes" id="UP001497457">
    <property type="component" value="Chromosome 5rd"/>
</dbReference>
<protein>
    <submittedName>
        <fullName evidence="12">Uncharacterized protein</fullName>
    </submittedName>
</protein>
<feature type="domain" description="R13L1/DRL21-like LRR repeat region" evidence="11">
    <location>
        <begin position="754"/>
        <end position="905"/>
    </location>
</feature>
<reference evidence="13" key="1">
    <citation type="submission" date="2024-06" db="EMBL/GenBank/DDBJ databases">
        <authorList>
            <person name="Ryan C."/>
        </authorList>
    </citation>
    <scope>NUCLEOTIDE SEQUENCE [LARGE SCALE GENOMIC DNA]</scope>
</reference>
<keyword evidence="5" id="KW-0611">Plant defense</keyword>
<dbReference type="GO" id="GO:0006952">
    <property type="term" value="P:defense response"/>
    <property type="evidence" value="ECO:0007669"/>
    <property type="project" value="UniProtKB-KW"/>
</dbReference>
<evidence type="ECO:0000256" key="3">
    <source>
        <dbReference type="ARBA" id="ARBA00022737"/>
    </source>
</evidence>
<dbReference type="Gene3D" id="1.20.5.4130">
    <property type="match status" value="1"/>
</dbReference>
<dbReference type="InterPro" id="IPR036388">
    <property type="entry name" value="WH-like_DNA-bd_sf"/>
</dbReference>
<evidence type="ECO:0000259" key="9">
    <source>
        <dbReference type="Pfam" id="PF18052"/>
    </source>
</evidence>
<dbReference type="InterPro" id="IPR002182">
    <property type="entry name" value="NB-ARC"/>
</dbReference>
<evidence type="ECO:0000259" key="11">
    <source>
        <dbReference type="Pfam" id="PF25019"/>
    </source>
</evidence>
<dbReference type="InterPro" id="IPR027417">
    <property type="entry name" value="P-loop_NTPase"/>
</dbReference>
<evidence type="ECO:0000256" key="6">
    <source>
        <dbReference type="ARBA" id="ARBA00022840"/>
    </source>
</evidence>
<dbReference type="SUPFAM" id="SSF52058">
    <property type="entry name" value="L domain-like"/>
    <property type="match status" value="1"/>
</dbReference>
<evidence type="ECO:0000256" key="1">
    <source>
        <dbReference type="ARBA" id="ARBA00008894"/>
    </source>
</evidence>
<dbReference type="Gene3D" id="1.10.8.430">
    <property type="entry name" value="Helical domain of apoptotic protease-activating factors"/>
    <property type="match status" value="1"/>
</dbReference>
<gene>
    <name evidence="12" type="ORF">URODEC1_LOCUS100256</name>
</gene>
<evidence type="ECO:0000256" key="7">
    <source>
        <dbReference type="SAM" id="MobiDB-lite"/>
    </source>
</evidence>
<keyword evidence="13" id="KW-1185">Reference proteome</keyword>
<evidence type="ECO:0000259" key="10">
    <source>
        <dbReference type="Pfam" id="PF23559"/>
    </source>
</evidence>
<dbReference type="EMBL" id="OZ075115">
    <property type="protein sequence ID" value="CAL5066069.1"/>
    <property type="molecule type" value="Genomic_DNA"/>
</dbReference>
<dbReference type="InterPro" id="IPR056789">
    <property type="entry name" value="LRR_R13L1-DRL21"/>
</dbReference>
<evidence type="ECO:0000313" key="12">
    <source>
        <dbReference type="EMBL" id="CAL5066069.1"/>
    </source>
</evidence>
<feature type="region of interest" description="Disordered" evidence="7">
    <location>
        <begin position="809"/>
        <end position="837"/>
    </location>
</feature>
<evidence type="ECO:0000256" key="5">
    <source>
        <dbReference type="ARBA" id="ARBA00022821"/>
    </source>
</evidence>
<dbReference type="Gene3D" id="3.80.10.10">
    <property type="entry name" value="Ribonuclease Inhibitor"/>
    <property type="match status" value="2"/>
</dbReference>
<dbReference type="Pfam" id="PF23559">
    <property type="entry name" value="WHD_DRP"/>
    <property type="match status" value="1"/>
</dbReference>
<organism evidence="12 13">
    <name type="scientific">Urochloa decumbens</name>
    <dbReference type="NCBI Taxonomy" id="240449"/>
    <lineage>
        <taxon>Eukaryota</taxon>
        <taxon>Viridiplantae</taxon>
        <taxon>Streptophyta</taxon>
        <taxon>Embryophyta</taxon>
        <taxon>Tracheophyta</taxon>
        <taxon>Spermatophyta</taxon>
        <taxon>Magnoliopsida</taxon>
        <taxon>Liliopsida</taxon>
        <taxon>Poales</taxon>
        <taxon>Poaceae</taxon>
        <taxon>PACMAD clade</taxon>
        <taxon>Panicoideae</taxon>
        <taxon>Panicodae</taxon>
        <taxon>Paniceae</taxon>
        <taxon>Melinidinae</taxon>
        <taxon>Urochloa</taxon>
    </lineage>
</organism>
<dbReference type="GO" id="GO:0005524">
    <property type="term" value="F:ATP binding"/>
    <property type="evidence" value="ECO:0007669"/>
    <property type="project" value="UniProtKB-KW"/>
</dbReference>
<dbReference type="PRINTS" id="PR00364">
    <property type="entry name" value="DISEASERSIST"/>
</dbReference>
<proteinExistence type="inferred from homology"/>
<reference evidence="12 13" key="2">
    <citation type="submission" date="2024-10" db="EMBL/GenBank/DDBJ databases">
        <authorList>
            <person name="Ryan C."/>
        </authorList>
    </citation>
    <scope>NUCLEOTIDE SEQUENCE [LARGE SCALE GENOMIC DNA]</scope>
</reference>
<dbReference type="Pfam" id="PF25019">
    <property type="entry name" value="LRR_R13L1-DRL21"/>
    <property type="match status" value="1"/>
</dbReference>
<comment type="similarity">
    <text evidence="1">Belongs to the disease resistance NB-LRR family.</text>
</comment>
<feature type="compositionally biased region" description="Polar residues" evidence="7">
    <location>
        <begin position="815"/>
        <end position="832"/>
    </location>
</feature>
<keyword evidence="6" id="KW-0067">ATP-binding</keyword>
<keyword evidence="4" id="KW-0547">Nucleotide-binding</keyword>
<dbReference type="Pfam" id="PF18052">
    <property type="entry name" value="Rx_N"/>
    <property type="match status" value="1"/>
</dbReference>
<dbReference type="FunFam" id="3.40.50.300:FF:001091">
    <property type="entry name" value="Probable disease resistance protein At1g61300"/>
    <property type="match status" value="1"/>
</dbReference>
<feature type="domain" description="Disease resistance N-terminal" evidence="9">
    <location>
        <begin position="91"/>
        <end position="151"/>
    </location>
</feature>
<dbReference type="InterPro" id="IPR041118">
    <property type="entry name" value="Rx_N"/>
</dbReference>
<evidence type="ECO:0000256" key="2">
    <source>
        <dbReference type="ARBA" id="ARBA00022614"/>
    </source>
</evidence>
<evidence type="ECO:0000256" key="4">
    <source>
        <dbReference type="ARBA" id="ARBA00022741"/>
    </source>
</evidence>
<evidence type="ECO:0000259" key="8">
    <source>
        <dbReference type="Pfam" id="PF00931"/>
    </source>
</evidence>
<dbReference type="Pfam" id="PF00931">
    <property type="entry name" value="NB-ARC"/>
    <property type="match status" value="1"/>
</dbReference>
<dbReference type="InterPro" id="IPR032675">
    <property type="entry name" value="LRR_dom_sf"/>
</dbReference>
<dbReference type="InterPro" id="IPR058922">
    <property type="entry name" value="WHD_DRP"/>
</dbReference>
<dbReference type="Gene3D" id="3.40.50.300">
    <property type="entry name" value="P-loop containing nucleotide triphosphate hydrolases"/>
    <property type="match status" value="1"/>
</dbReference>